<feature type="region of interest" description="Required for dimer formation and molybdate binding" evidence="6">
    <location>
        <begin position="146"/>
        <end position="154"/>
    </location>
</feature>
<dbReference type="InterPro" id="IPR051815">
    <property type="entry name" value="Molybdate_resp_trans_reg"/>
</dbReference>
<dbReference type="PROSITE" id="PS51866">
    <property type="entry name" value="MOP"/>
    <property type="match status" value="2"/>
</dbReference>
<dbReference type="EMBL" id="CM000776">
    <property type="protein sequence ID" value="EES88798.1"/>
    <property type="molecule type" value="Genomic_DNA"/>
</dbReference>
<dbReference type="GO" id="GO:0006355">
    <property type="term" value="P:regulation of DNA-templated transcription"/>
    <property type="evidence" value="ECO:0007669"/>
    <property type="project" value="InterPro"/>
</dbReference>
<dbReference type="SUPFAM" id="SSF50331">
    <property type="entry name" value="MOP-like"/>
    <property type="match status" value="2"/>
</dbReference>
<dbReference type="Gene3D" id="2.40.50.100">
    <property type="match status" value="2"/>
</dbReference>
<protein>
    <submittedName>
        <fullName evidence="8">Transcriptional regulator, modE family</fullName>
    </submittedName>
</protein>
<evidence type="ECO:0000313" key="8">
    <source>
        <dbReference type="EMBL" id="EES88798.1"/>
    </source>
</evidence>
<keyword evidence="2 5" id="KW-0813">Transport</keyword>
<name>C5ZVD9_9HELI</name>
<proteinExistence type="inferred from homology"/>
<evidence type="ECO:0000256" key="2">
    <source>
        <dbReference type="ARBA" id="ARBA00022448"/>
    </source>
</evidence>
<dbReference type="InterPro" id="IPR005116">
    <property type="entry name" value="Transp-assoc_OB_typ1"/>
</dbReference>
<dbReference type="Proteomes" id="UP000007032">
    <property type="component" value="Chromosome"/>
</dbReference>
<dbReference type="PANTHER" id="PTHR30432">
    <property type="entry name" value="TRANSCRIPTIONAL REGULATOR MODE"/>
    <property type="match status" value="1"/>
</dbReference>
<accession>C5ZVD9</accession>
<dbReference type="GO" id="GO:0030151">
    <property type="term" value="F:molybdenum ion binding"/>
    <property type="evidence" value="ECO:0007669"/>
    <property type="project" value="UniProtKB-UniRule"/>
</dbReference>
<sequence>MKVIKLQRQKLMEVEGRIWVKENGKNFIGHGKVELLERIHKSGSISKAAKEMRMSYKAAWDCIDAMNKLSHEPIVISALGGKNGGGTSVTQKGLEIIKAFRQMENIYEELLKMFEQDLQAWNNLKIKEAFSLQKQLQTTRRPMIKTSARNQFFGKISHIKLGSINAEVTLQAGKLSIISTITLESLKEMNLKVGDSCYALIKANWIVVFNEQPKGSMRNCIDGEITNLTKGEVNTQIQIKHGDTYLSAIITKESCDELELTLGKKVWFGFKANHVILGI</sequence>
<evidence type="ECO:0000313" key="9">
    <source>
        <dbReference type="Proteomes" id="UP000007032"/>
    </source>
</evidence>
<dbReference type="AlphaFoldDB" id="C5ZVD9"/>
<dbReference type="RefSeq" id="WP_006656669.1">
    <property type="nucleotide sequence ID" value="NZ_DS990369.1"/>
</dbReference>
<dbReference type="NCBIfam" id="TIGR00638">
    <property type="entry name" value="Mop"/>
    <property type="match status" value="1"/>
</dbReference>
<feature type="domain" description="Mop" evidence="7">
    <location>
        <begin position="214"/>
        <end position="279"/>
    </location>
</feature>
<dbReference type="NCBIfam" id="TIGR00637">
    <property type="entry name" value="ModE_repress"/>
    <property type="match status" value="1"/>
</dbReference>
<evidence type="ECO:0000256" key="6">
    <source>
        <dbReference type="PIRSR" id="PIRSR005763-1"/>
    </source>
</evidence>
<keyword evidence="4" id="KW-0677">Repeat</keyword>
<dbReference type="SUPFAM" id="SSF46785">
    <property type="entry name" value="Winged helix' DNA-binding domain"/>
    <property type="match status" value="1"/>
</dbReference>
<dbReference type="InterPro" id="IPR036390">
    <property type="entry name" value="WH_DNA-bd_sf"/>
</dbReference>
<keyword evidence="9" id="KW-1185">Reference proteome</keyword>
<evidence type="ECO:0000256" key="1">
    <source>
        <dbReference type="ARBA" id="ARBA00008110"/>
    </source>
</evidence>
<keyword evidence="3 5" id="KW-0500">Molybdenum</keyword>
<evidence type="ECO:0000256" key="4">
    <source>
        <dbReference type="ARBA" id="ARBA00022737"/>
    </source>
</evidence>
<evidence type="ECO:0000256" key="3">
    <source>
        <dbReference type="ARBA" id="ARBA00022505"/>
    </source>
</evidence>
<dbReference type="STRING" id="537970.HCAN_0074"/>
<dbReference type="eggNOG" id="COG2005">
    <property type="taxonomic scope" value="Bacteria"/>
</dbReference>
<evidence type="ECO:0000259" key="7">
    <source>
        <dbReference type="PROSITE" id="PS51866"/>
    </source>
</evidence>
<dbReference type="GO" id="GO:0015689">
    <property type="term" value="P:molybdate ion transport"/>
    <property type="evidence" value="ECO:0007669"/>
    <property type="project" value="UniProtKB-UniRule"/>
</dbReference>
<dbReference type="InterPro" id="IPR036388">
    <property type="entry name" value="WH-like_DNA-bd_sf"/>
</dbReference>
<evidence type="ECO:0000256" key="5">
    <source>
        <dbReference type="PIRNR" id="PIRNR005763"/>
    </source>
</evidence>
<dbReference type="InterPro" id="IPR003725">
    <property type="entry name" value="ModE-bd_N"/>
</dbReference>
<dbReference type="InterPro" id="IPR004606">
    <property type="entry name" value="Mop_domain"/>
</dbReference>
<feature type="domain" description="Mop" evidence="7">
    <location>
        <begin position="145"/>
        <end position="210"/>
    </location>
</feature>
<dbReference type="InterPro" id="IPR008995">
    <property type="entry name" value="Mo/tungstate-bd_C_term_dom"/>
</dbReference>
<dbReference type="eggNOG" id="COG3585">
    <property type="taxonomic scope" value="Bacteria"/>
</dbReference>
<comment type="similarity">
    <text evidence="1 5">Belongs to the ModE family.</text>
</comment>
<dbReference type="PIRSF" id="PIRSF005763">
    <property type="entry name" value="Txn_reg_ModE"/>
    <property type="match status" value="1"/>
</dbReference>
<gene>
    <name evidence="8" type="primary">modE</name>
    <name evidence="8" type="ORF">HCAN_0074</name>
</gene>
<dbReference type="PANTHER" id="PTHR30432:SF1">
    <property type="entry name" value="DNA-BINDING TRANSCRIPTIONAL DUAL REGULATOR MODE"/>
    <property type="match status" value="1"/>
</dbReference>
<dbReference type="InterPro" id="IPR016462">
    <property type="entry name" value="ModE"/>
</dbReference>
<dbReference type="HOGENOM" id="CLU_087839_1_0_7"/>
<organism evidence="8 9">
    <name type="scientific">Helicobacter canadensis MIT 98-5491</name>
    <dbReference type="NCBI Taxonomy" id="537970"/>
    <lineage>
        <taxon>Bacteria</taxon>
        <taxon>Pseudomonadati</taxon>
        <taxon>Campylobacterota</taxon>
        <taxon>Epsilonproteobacteria</taxon>
        <taxon>Campylobacterales</taxon>
        <taxon>Helicobacteraceae</taxon>
        <taxon>Helicobacter</taxon>
    </lineage>
</organism>
<dbReference type="Gene3D" id="1.10.10.10">
    <property type="entry name" value="Winged helix-like DNA-binding domain superfamily/Winged helix DNA-binding domain"/>
    <property type="match status" value="1"/>
</dbReference>
<dbReference type="Pfam" id="PF03459">
    <property type="entry name" value="TOBE"/>
    <property type="match status" value="2"/>
</dbReference>
<reference evidence="8 9" key="1">
    <citation type="journal article" date="2009" name="J. Bacteriol.">
        <title>Genome sequence of the emerging pathogen Helicobacter canadensis.</title>
        <authorList>
            <person name="Loman N.J."/>
            <person name="Snyder L.A."/>
            <person name="Linton J.D."/>
            <person name="Langdon R."/>
            <person name="Lawson A.J."/>
            <person name="Weinstock G.M."/>
            <person name="Wren B.W."/>
            <person name="Pallen M.J."/>
        </authorList>
    </citation>
    <scope>NUCLEOTIDE SEQUENCE [LARGE SCALE GENOMIC DNA]</scope>
    <source>
        <strain evidence="8 9">MIT 98-5491</strain>
    </source>
</reference>